<protein>
    <recommendedName>
        <fullName evidence="7">Protein arginine methyltransferase NDUFAF7</fullName>
        <ecNumber evidence="7">2.1.1.320</ecNumber>
    </recommendedName>
</protein>
<dbReference type="GO" id="GO:0035243">
    <property type="term" value="F:protein-arginine omega-N symmetric methyltransferase activity"/>
    <property type="evidence" value="ECO:0007669"/>
    <property type="project" value="UniProtKB-EC"/>
</dbReference>
<comment type="caution">
    <text evidence="8">The sequence shown here is derived from an EMBL/GenBank/DDBJ whole genome shotgun (WGS) entry which is preliminary data.</text>
</comment>
<evidence type="ECO:0000256" key="6">
    <source>
        <dbReference type="ARBA" id="ARBA00048612"/>
    </source>
</evidence>
<comment type="subcellular location">
    <subcellularLocation>
        <location evidence="1 7">Mitochondrion</location>
    </subcellularLocation>
</comment>
<evidence type="ECO:0000313" key="9">
    <source>
        <dbReference type="Proteomes" id="UP000636479"/>
    </source>
</evidence>
<dbReference type="PANTHER" id="PTHR12049">
    <property type="entry name" value="PROTEIN ARGININE METHYLTRANSFERASE NDUFAF7, MITOCHONDRIAL"/>
    <property type="match status" value="1"/>
</dbReference>
<evidence type="ECO:0000256" key="1">
    <source>
        <dbReference type="ARBA" id="ARBA00004173"/>
    </source>
</evidence>
<keyword evidence="9" id="KW-1185">Reference proteome</keyword>
<accession>A0A8H6SM17</accession>
<gene>
    <name evidence="8" type="ORF">MIND_00676300</name>
</gene>
<dbReference type="OrthoDB" id="438553at2759"/>
<dbReference type="AlphaFoldDB" id="A0A8H6SM17"/>
<evidence type="ECO:0000256" key="3">
    <source>
        <dbReference type="ARBA" id="ARBA00022603"/>
    </source>
</evidence>
<dbReference type="GO" id="GO:0005739">
    <property type="term" value="C:mitochondrion"/>
    <property type="evidence" value="ECO:0007669"/>
    <property type="project" value="UniProtKB-SubCell"/>
</dbReference>
<keyword evidence="5 7" id="KW-0496">Mitochondrion</keyword>
<dbReference type="InterPro" id="IPR029063">
    <property type="entry name" value="SAM-dependent_MTases_sf"/>
</dbReference>
<dbReference type="EMBL" id="JACAZF010000006">
    <property type="protein sequence ID" value="KAF7301121.1"/>
    <property type="molecule type" value="Genomic_DNA"/>
</dbReference>
<dbReference type="PANTHER" id="PTHR12049:SF7">
    <property type="entry name" value="PROTEIN ARGININE METHYLTRANSFERASE NDUFAF7, MITOCHONDRIAL"/>
    <property type="match status" value="1"/>
</dbReference>
<dbReference type="InterPro" id="IPR003788">
    <property type="entry name" value="NDUFAF7"/>
</dbReference>
<keyword evidence="3 7" id="KW-0489">Methyltransferase</keyword>
<name>A0A8H6SM17_9AGAR</name>
<dbReference type="RefSeq" id="XP_037219121.1">
    <property type="nucleotide sequence ID" value="XM_037363477.1"/>
</dbReference>
<dbReference type="GeneID" id="59345993"/>
<dbReference type="SUPFAM" id="SSF53335">
    <property type="entry name" value="S-adenosyl-L-methionine-dependent methyltransferases"/>
    <property type="match status" value="1"/>
</dbReference>
<comment type="similarity">
    <text evidence="2 7">Belongs to the NDUFAF7 family.</text>
</comment>
<evidence type="ECO:0000256" key="4">
    <source>
        <dbReference type="ARBA" id="ARBA00022679"/>
    </source>
</evidence>
<dbReference type="Gene3D" id="3.40.50.12710">
    <property type="match status" value="1"/>
</dbReference>
<dbReference type="Pfam" id="PF02636">
    <property type="entry name" value="Methyltransf_28"/>
    <property type="match status" value="1"/>
</dbReference>
<dbReference type="Proteomes" id="UP000636479">
    <property type="component" value="Unassembled WGS sequence"/>
</dbReference>
<dbReference type="InterPro" id="IPR038375">
    <property type="entry name" value="NDUFAF7_sf"/>
</dbReference>
<dbReference type="GO" id="GO:0032259">
    <property type="term" value="P:methylation"/>
    <property type="evidence" value="ECO:0007669"/>
    <property type="project" value="UniProtKB-KW"/>
</dbReference>
<evidence type="ECO:0000256" key="2">
    <source>
        <dbReference type="ARBA" id="ARBA00005891"/>
    </source>
</evidence>
<dbReference type="GO" id="GO:0032981">
    <property type="term" value="P:mitochondrial respiratory chain complex I assembly"/>
    <property type="evidence" value="ECO:0007669"/>
    <property type="project" value="TreeGrafter"/>
</dbReference>
<reference evidence="8" key="1">
    <citation type="submission" date="2020-05" db="EMBL/GenBank/DDBJ databases">
        <title>Mycena genomes resolve the evolution of fungal bioluminescence.</title>
        <authorList>
            <person name="Tsai I.J."/>
        </authorList>
    </citation>
    <scope>NUCLEOTIDE SEQUENCE</scope>
    <source>
        <strain evidence="8">171206Taipei</strain>
    </source>
</reference>
<comment type="catalytic activity">
    <reaction evidence="6 7">
        <text>L-arginyl-[protein] + 2 S-adenosyl-L-methionine = N(omega),N(omega)'-dimethyl-L-arginyl-[protein] + 2 S-adenosyl-L-homocysteine + 2 H(+)</text>
        <dbReference type="Rhea" id="RHEA:48108"/>
        <dbReference type="Rhea" id="RHEA-COMP:10532"/>
        <dbReference type="Rhea" id="RHEA-COMP:11992"/>
        <dbReference type="ChEBI" id="CHEBI:15378"/>
        <dbReference type="ChEBI" id="CHEBI:29965"/>
        <dbReference type="ChEBI" id="CHEBI:57856"/>
        <dbReference type="ChEBI" id="CHEBI:59789"/>
        <dbReference type="ChEBI" id="CHEBI:88221"/>
        <dbReference type="EC" id="2.1.1.320"/>
    </reaction>
</comment>
<proteinExistence type="inferred from homology"/>
<evidence type="ECO:0000313" key="8">
    <source>
        <dbReference type="EMBL" id="KAF7301121.1"/>
    </source>
</evidence>
<dbReference type="EC" id="2.1.1.320" evidence="7"/>
<organism evidence="8 9">
    <name type="scientific">Mycena indigotica</name>
    <dbReference type="NCBI Taxonomy" id="2126181"/>
    <lineage>
        <taxon>Eukaryota</taxon>
        <taxon>Fungi</taxon>
        <taxon>Dikarya</taxon>
        <taxon>Basidiomycota</taxon>
        <taxon>Agaricomycotina</taxon>
        <taxon>Agaricomycetes</taxon>
        <taxon>Agaricomycetidae</taxon>
        <taxon>Agaricales</taxon>
        <taxon>Marasmiineae</taxon>
        <taxon>Mycenaceae</taxon>
        <taxon>Mycena</taxon>
    </lineage>
</organism>
<evidence type="ECO:0000256" key="7">
    <source>
        <dbReference type="RuleBase" id="RU364114"/>
    </source>
</evidence>
<evidence type="ECO:0000256" key="5">
    <source>
        <dbReference type="ARBA" id="ARBA00023128"/>
    </source>
</evidence>
<sequence>MAPKPIISTPLQKIIADGIRATGPIPLATYMQLCLSHPTYGYYMSPQNSIFGTKGDFVTSPELSSVFGEIVGVWLVYQWLQREKQLPLRIVELGPGRGMLMHDILRVVAQFKSGQNALQSINLVETSPTLRDLQASRLEAATMQLGSRLEWHDSVEQIEQREDVFTLVVAHEFFDALPVHLIERTEQGWQEILVALSDANTFQYVLSPNPTAASTLLGHSSPRFATLPVGSRLEVSPTGFRTMRSIGSLIAGPPPERIAKGCGLIIDYGNAQASSNSFRAFKNHAIVDPFNEPGNCDLTANVDFAHLTEAVADIVPVHGPLPQSRFLTDMGLNMRVEALSRKCQTPEEKEALILRSTADRLVDEKGMGSQYKILGLGGKAGDVWPF</sequence>
<keyword evidence="4 7" id="KW-0808">Transferase</keyword>
<comment type="function">
    <text evidence="7">Arginine methyltransferase involved in the assembly or stability of mitochondrial NADH:ubiquinone oxidoreductase complex (complex I).</text>
</comment>